<evidence type="ECO:0000256" key="7">
    <source>
        <dbReference type="ARBA" id="ARBA00022840"/>
    </source>
</evidence>
<comment type="subunit">
    <text evidence="10">Monomer.</text>
</comment>
<dbReference type="RefSeq" id="WP_072339986.1">
    <property type="nucleotide sequence ID" value="NZ_FPKU01000001.1"/>
</dbReference>
<dbReference type="Proteomes" id="UP000183447">
    <property type="component" value="Unassembled WGS sequence"/>
</dbReference>
<dbReference type="SUPFAM" id="SSF52540">
    <property type="entry name" value="P-loop containing nucleoside triphosphate hydrolases"/>
    <property type="match status" value="2"/>
</dbReference>
<dbReference type="PANTHER" id="PTHR11088">
    <property type="entry name" value="TRNA DIMETHYLALLYLTRANSFERASE"/>
    <property type="match status" value="1"/>
</dbReference>
<feature type="binding site" evidence="10">
    <location>
        <begin position="24"/>
        <end position="29"/>
    </location>
    <ligand>
        <name>substrate</name>
    </ligand>
</feature>
<dbReference type="Gene3D" id="1.10.20.140">
    <property type="match status" value="1"/>
</dbReference>
<dbReference type="NCBIfam" id="TIGR00174">
    <property type="entry name" value="miaA"/>
    <property type="match status" value="1"/>
</dbReference>
<keyword evidence="8 10" id="KW-0460">Magnesium</keyword>
<evidence type="ECO:0000256" key="8">
    <source>
        <dbReference type="ARBA" id="ARBA00022842"/>
    </source>
</evidence>
<evidence type="ECO:0000256" key="13">
    <source>
        <dbReference type="RuleBase" id="RU003785"/>
    </source>
</evidence>
<evidence type="ECO:0000256" key="3">
    <source>
        <dbReference type="ARBA" id="ARBA00005842"/>
    </source>
</evidence>
<evidence type="ECO:0000313" key="15">
    <source>
        <dbReference type="Proteomes" id="UP000183447"/>
    </source>
</evidence>
<evidence type="ECO:0000256" key="6">
    <source>
        <dbReference type="ARBA" id="ARBA00022741"/>
    </source>
</evidence>
<dbReference type="EMBL" id="FPKU01000001">
    <property type="protein sequence ID" value="SFZ82795.1"/>
    <property type="molecule type" value="Genomic_DNA"/>
</dbReference>
<reference evidence="14 15" key="1">
    <citation type="submission" date="2016-11" db="EMBL/GenBank/DDBJ databases">
        <authorList>
            <person name="Jaros S."/>
            <person name="Januszkiewicz K."/>
            <person name="Wedrychowicz H."/>
        </authorList>
    </citation>
    <scope>NUCLEOTIDE SEQUENCE [LARGE SCALE GENOMIC DNA]</scope>
    <source>
        <strain evidence="14 15">ATCC 23634</strain>
    </source>
</reference>
<dbReference type="GO" id="GO:0005524">
    <property type="term" value="F:ATP binding"/>
    <property type="evidence" value="ECO:0007669"/>
    <property type="project" value="UniProtKB-UniRule"/>
</dbReference>
<dbReference type="InterPro" id="IPR027417">
    <property type="entry name" value="P-loop_NTPase"/>
</dbReference>
<dbReference type="AlphaFoldDB" id="A0A1K2HVN3"/>
<gene>
    <name evidence="10" type="primary">miaA</name>
    <name evidence="14" type="ORF">SAMN02983003_1281</name>
</gene>
<evidence type="ECO:0000256" key="5">
    <source>
        <dbReference type="ARBA" id="ARBA00022694"/>
    </source>
</evidence>
<evidence type="ECO:0000256" key="12">
    <source>
        <dbReference type="RuleBase" id="RU003784"/>
    </source>
</evidence>
<keyword evidence="5 10" id="KW-0819">tRNA processing</keyword>
<keyword evidence="7 10" id="KW-0067">ATP-binding</keyword>
<comment type="cofactor">
    <cofactor evidence="1 10">
        <name>Mg(2+)</name>
        <dbReference type="ChEBI" id="CHEBI:18420"/>
    </cofactor>
</comment>
<dbReference type="PANTHER" id="PTHR11088:SF60">
    <property type="entry name" value="TRNA DIMETHYLALLYLTRANSFERASE"/>
    <property type="match status" value="1"/>
</dbReference>
<dbReference type="GO" id="GO:0052381">
    <property type="term" value="F:tRNA dimethylallyltransferase activity"/>
    <property type="evidence" value="ECO:0007669"/>
    <property type="project" value="UniProtKB-UniRule"/>
</dbReference>
<dbReference type="HAMAP" id="MF_00185">
    <property type="entry name" value="IPP_trans"/>
    <property type="match status" value="1"/>
</dbReference>
<name>A0A1K2HVN3_9HYPH</name>
<evidence type="ECO:0000256" key="9">
    <source>
        <dbReference type="ARBA" id="ARBA00049563"/>
    </source>
</evidence>
<dbReference type="InterPro" id="IPR018022">
    <property type="entry name" value="IPT"/>
</dbReference>
<dbReference type="Gene3D" id="3.40.50.300">
    <property type="entry name" value="P-loop containing nucleotide triphosphate hydrolases"/>
    <property type="match status" value="1"/>
</dbReference>
<feature type="region of interest" description="Interaction with substrate tRNA" evidence="10">
    <location>
        <begin position="169"/>
        <end position="173"/>
    </location>
</feature>
<keyword evidence="15" id="KW-1185">Reference proteome</keyword>
<dbReference type="GO" id="GO:0006400">
    <property type="term" value="P:tRNA modification"/>
    <property type="evidence" value="ECO:0007669"/>
    <property type="project" value="TreeGrafter"/>
</dbReference>
<sequence length="310" mass="33489">MKESSREGPGTAAGRQVVLIAGPTASGKSALAARMAEEMGGVVVNADAIQVYDVLKVLTARPAGALAVPHLLYGHVDPAIRYSTGAWRDDVAGLLARPDLASKPFVIVGGTGLYFDALIHGFADVPKVPPEVVARIESLVAPLDAEGRGRLIAERDPEMAARLAAPDPQRVVRALAVLEATGRSLARFQSQMDRGLLEGARVERIVISPPRDVVAERIDRRFRAMLEQGAIEEVEALRALELDPGLPAMKAIGVPEISAWLDGRIDRETMIERAVIASRQYAKRQRTWLRGRMGDWSWRTGLGERDEGGA</sequence>
<proteinExistence type="inferred from homology"/>
<protein>
    <recommendedName>
        <fullName evidence="10">tRNA dimethylallyltransferase</fullName>
        <ecNumber evidence="10">2.5.1.75</ecNumber>
    </recommendedName>
    <alternativeName>
        <fullName evidence="10">Dimethylallyl diphosphate:tRNA dimethylallyltransferase</fullName>
        <shortName evidence="10">DMAPP:tRNA dimethylallyltransferase</shortName>
        <shortName evidence="10">DMATase</shortName>
    </alternativeName>
    <alternativeName>
        <fullName evidence="10">Isopentenyl-diphosphate:tRNA isopentenyltransferase</fullName>
        <shortName evidence="10">IPP transferase</shortName>
        <shortName evidence="10">IPPT</shortName>
        <shortName evidence="10">IPTase</shortName>
    </alternativeName>
</protein>
<dbReference type="EC" id="2.5.1.75" evidence="10"/>
<comment type="similarity">
    <text evidence="3 10 13">Belongs to the IPP transferase family.</text>
</comment>
<feature type="site" description="Interaction with substrate tRNA" evidence="10">
    <location>
        <position position="135"/>
    </location>
</feature>
<organism evidence="14 15">
    <name type="scientific">Devosia enhydra</name>
    <dbReference type="NCBI Taxonomy" id="665118"/>
    <lineage>
        <taxon>Bacteria</taxon>
        <taxon>Pseudomonadati</taxon>
        <taxon>Pseudomonadota</taxon>
        <taxon>Alphaproteobacteria</taxon>
        <taxon>Hyphomicrobiales</taxon>
        <taxon>Devosiaceae</taxon>
        <taxon>Devosia</taxon>
    </lineage>
</organism>
<evidence type="ECO:0000256" key="4">
    <source>
        <dbReference type="ARBA" id="ARBA00022679"/>
    </source>
</evidence>
<evidence type="ECO:0000256" key="10">
    <source>
        <dbReference type="HAMAP-Rule" id="MF_00185"/>
    </source>
</evidence>
<evidence type="ECO:0000256" key="1">
    <source>
        <dbReference type="ARBA" id="ARBA00001946"/>
    </source>
</evidence>
<comment type="caution">
    <text evidence="10">Lacks conserved residue(s) required for the propagation of feature annotation.</text>
</comment>
<feature type="site" description="Interaction with substrate tRNA" evidence="10">
    <location>
        <position position="111"/>
    </location>
</feature>
<accession>A0A1K2HVN3</accession>
<dbReference type="STRING" id="665118.SAMN02983003_1281"/>
<evidence type="ECO:0000256" key="2">
    <source>
        <dbReference type="ARBA" id="ARBA00003213"/>
    </source>
</evidence>
<comment type="function">
    <text evidence="2 10 12">Catalyzes the transfer of a dimethylallyl group onto the adenine at position 37 in tRNAs that read codons beginning with uridine, leading to the formation of N6-(dimethylallyl)adenosine (i(6)A).</text>
</comment>
<keyword evidence="4 10" id="KW-0808">Transferase</keyword>
<evidence type="ECO:0000313" key="14">
    <source>
        <dbReference type="EMBL" id="SFZ82795.1"/>
    </source>
</evidence>
<feature type="binding site" evidence="10">
    <location>
        <begin position="22"/>
        <end position="29"/>
    </location>
    <ligand>
        <name>ATP</name>
        <dbReference type="ChEBI" id="CHEBI:30616"/>
    </ligand>
</feature>
<keyword evidence="6 10" id="KW-0547">Nucleotide-binding</keyword>
<dbReference type="Pfam" id="PF01715">
    <property type="entry name" value="IPPT"/>
    <property type="match status" value="1"/>
</dbReference>
<comment type="catalytic activity">
    <reaction evidence="9 10 11">
        <text>adenosine(37) in tRNA + dimethylallyl diphosphate = N(6)-dimethylallyladenosine(37) in tRNA + diphosphate</text>
        <dbReference type="Rhea" id="RHEA:26482"/>
        <dbReference type="Rhea" id="RHEA-COMP:10162"/>
        <dbReference type="Rhea" id="RHEA-COMP:10375"/>
        <dbReference type="ChEBI" id="CHEBI:33019"/>
        <dbReference type="ChEBI" id="CHEBI:57623"/>
        <dbReference type="ChEBI" id="CHEBI:74411"/>
        <dbReference type="ChEBI" id="CHEBI:74415"/>
        <dbReference type="EC" id="2.5.1.75"/>
    </reaction>
</comment>
<evidence type="ECO:0000256" key="11">
    <source>
        <dbReference type="RuleBase" id="RU003783"/>
    </source>
</evidence>
<dbReference type="InterPro" id="IPR039657">
    <property type="entry name" value="Dimethylallyltransferase"/>
</dbReference>